<dbReference type="AlphaFoldDB" id="A0A0V0GJS3"/>
<name>A0A0V0GJS3_SOLCH</name>
<dbReference type="EMBL" id="GEDG01036912">
    <property type="protein sequence ID" value="JAP08436.1"/>
    <property type="molecule type" value="Transcribed_RNA"/>
</dbReference>
<organism evidence="1">
    <name type="scientific">Solanum chacoense</name>
    <name type="common">Chaco potato</name>
    <dbReference type="NCBI Taxonomy" id="4108"/>
    <lineage>
        <taxon>Eukaryota</taxon>
        <taxon>Viridiplantae</taxon>
        <taxon>Streptophyta</taxon>
        <taxon>Embryophyta</taxon>
        <taxon>Tracheophyta</taxon>
        <taxon>Spermatophyta</taxon>
        <taxon>Magnoliopsida</taxon>
        <taxon>eudicotyledons</taxon>
        <taxon>Gunneridae</taxon>
        <taxon>Pentapetalae</taxon>
        <taxon>asterids</taxon>
        <taxon>lamiids</taxon>
        <taxon>Solanales</taxon>
        <taxon>Solanaceae</taxon>
        <taxon>Solanoideae</taxon>
        <taxon>Solaneae</taxon>
        <taxon>Solanum</taxon>
    </lineage>
</organism>
<proteinExistence type="predicted"/>
<reference evidence="1" key="1">
    <citation type="submission" date="2015-12" db="EMBL/GenBank/DDBJ databases">
        <title>Gene expression during late stages of embryo sac development: a critical building block for successful pollen-pistil interactions.</title>
        <authorList>
            <person name="Liu Y."/>
            <person name="Joly V."/>
            <person name="Sabar M."/>
            <person name="Matton D.P."/>
        </authorList>
    </citation>
    <scope>NUCLEOTIDE SEQUENCE</scope>
</reference>
<evidence type="ECO:0000313" key="1">
    <source>
        <dbReference type="EMBL" id="JAP08436.1"/>
    </source>
</evidence>
<protein>
    <submittedName>
        <fullName evidence="1">Putative ovule protein</fullName>
    </submittedName>
</protein>
<accession>A0A0V0GJS3</accession>
<sequence>MSNYLANQMAHDTQQAILLNVVAEDKFRNNVKGKANAQSILLEGPRPKKCDVHNHYSIKDHITKGIPNARVS</sequence>